<accession>A0ABZ0WNP0</accession>
<name>A0ABZ0WNP0_9BURK</name>
<dbReference type="Proteomes" id="UP001325479">
    <property type="component" value="Chromosome"/>
</dbReference>
<dbReference type="InterPro" id="IPR014347">
    <property type="entry name" value="Tautomerase/MIF_sf"/>
</dbReference>
<dbReference type="Pfam" id="PF14552">
    <property type="entry name" value="Tautomerase_2"/>
    <property type="match status" value="1"/>
</dbReference>
<dbReference type="PANTHER" id="PTHR38460:SF1">
    <property type="entry name" value="TAUTOMERASE YOLI-RELATED"/>
    <property type="match status" value="1"/>
</dbReference>
<dbReference type="EMBL" id="CP139965">
    <property type="protein sequence ID" value="WQD78998.1"/>
    <property type="molecule type" value="Genomic_DNA"/>
</dbReference>
<dbReference type="SUPFAM" id="SSF55331">
    <property type="entry name" value="Tautomerase/MIF"/>
    <property type="match status" value="1"/>
</dbReference>
<protein>
    <submittedName>
        <fullName evidence="1">Tautomerase family protein</fullName>
    </submittedName>
</protein>
<dbReference type="PANTHER" id="PTHR38460">
    <property type="entry name" value="TAUTOMERASE YOLI-RELATED"/>
    <property type="match status" value="1"/>
</dbReference>
<reference evidence="1 2" key="1">
    <citation type="submission" date="2023-12" db="EMBL/GenBank/DDBJ databases">
        <title>Genome sequencing and assembly of bacterial species from a model synthetic community.</title>
        <authorList>
            <person name="Hogle S.L."/>
        </authorList>
    </citation>
    <scope>NUCLEOTIDE SEQUENCE [LARGE SCALE GENOMIC DNA]</scope>
    <source>
        <strain evidence="1 2">HAMBI 2494</strain>
    </source>
</reference>
<keyword evidence="2" id="KW-1185">Reference proteome</keyword>
<organism evidence="1 2">
    <name type="scientific">Paraburkholderia kururiensis</name>
    <dbReference type="NCBI Taxonomy" id="984307"/>
    <lineage>
        <taxon>Bacteria</taxon>
        <taxon>Pseudomonadati</taxon>
        <taxon>Pseudomonadota</taxon>
        <taxon>Betaproteobacteria</taxon>
        <taxon>Burkholderiales</taxon>
        <taxon>Burkholderiaceae</taxon>
        <taxon>Paraburkholderia</taxon>
    </lineage>
</organism>
<evidence type="ECO:0000313" key="2">
    <source>
        <dbReference type="Proteomes" id="UP001325479"/>
    </source>
</evidence>
<proteinExistence type="predicted"/>
<sequence>MPFTRIAIRADKPAPYRKALAQGIQRALVATFNVPEDDIFMSITEHDEGSFFYGKHYLGIERSDDLVLIQLTVTNSRNEAQKKALYAQIVENLANDPGVRREDVFINLVEVLKENWSFGNGIAQYAT</sequence>
<dbReference type="Gene3D" id="3.30.429.10">
    <property type="entry name" value="Macrophage Migration Inhibitory Factor"/>
    <property type="match status" value="1"/>
</dbReference>
<dbReference type="RefSeq" id="WP_114812875.1">
    <property type="nucleotide sequence ID" value="NZ_CP139965.1"/>
</dbReference>
<dbReference type="InterPro" id="IPR037479">
    <property type="entry name" value="Tauto_MSAD"/>
</dbReference>
<evidence type="ECO:0000313" key="1">
    <source>
        <dbReference type="EMBL" id="WQD78998.1"/>
    </source>
</evidence>
<gene>
    <name evidence="1" type="ORF">U0042_04630</name>
</gene>